<dbReference type="EMBL" id="CP000390">
    <property type="protein sequence ID" value="ABG65206.1"/>
    <property type="molecule type" value="Genomic_DNA"/>
</dbReference>
<accession>Q11BL9</accession>
<evidence type="ECO:0000256" key="1">
    <source>
        <dbReference type="SAM" id="MobiDB-lite"/>
    </source>
</evidence>
<dbReference type="HOGENOM" id="CLU_139003_0_1_5"/>
<evidence type="ECO:0008006" key="3">
    <source>
        <dbReference type="Google" id="ProtNLM"/>
    </source>
</evidence>
<dbReference type="KEGG" id="mes:Meso_3839"/>
<dbReference type="STRING" id="266779.Meso_3839"/>
<gene>
    <name evidence="2" type="ordered locus">Meso_3839</name>
</gene>
<dbReference type="AlphaFoldDB" id="Q11BL9"/>
<dbReference type="Pfam" id="PF05973">
    <property type="entry name" value="Gp49"/>
    <property type="match status" value="1"/>
</dbReference>
<protein>
    <recommendedName>
        <fullName evidence="3">Phage-related protein</fullName>
    </recommendedName>
</protein>
<reference evidence="2" key="1">
    <citation type="submission" date="2006-06" db="EMBL/GenBank/DDBJ databases">
        <title>Complete sequence of chromosome of Chelativorans sp. BNC1.</title>
        <authorList>
            <consortium name="US DOE Joint Genome Institute"/>
            <person name="Copeland A."/>
            <person name="Lucas S."/>
            <person name="Lapidus A."/>
            <person name="Barry K."/>
            <person name="Detter J.C."/>
            <person name="Glavina del Rio T."/>
            <person name="Hammon N."/>
            <person name="Israni S."/>
            <person name="Dalin E."/>
            <person name="Tice H."/>
            <person name="Pitluck S."/>
            <person name="Chertkov O."/>
            <person name="Brettin T."/>
            <person name="Bruce D."/>
            <person name="Han C."/>
            <person name="Tapia R."/>
            <person name="Gilna P."/>
            <person name="Schmutz J."/>
            <person name="Larimer F."/>
            <person name="Land M."/>
            <person name="Hauser L."/>
            <person name="Kyrpides N."/>
            <person name="Mikhailova N."/>
            <person name="Richardson P."/>
        </authorList>
    </citation>
    <scope>NUCLEOTIDE SEQUENCE</scope>
    <source>
        <strain evidence="2">BNC1</strain>
    </source>
</reference>
<dbReference type="eggNOG" id="COG4679">
    <property type="taxonomic scope" value="Bacteria"/>
</dbReference>
<evidence type="ECO:0000313" key="2">
    <source>
        <dbReference type="EMBL" id="ABG65206.1"/>
    </source>
</evidence>
<feature type="region of interest" description="Disordered" evidence="1">
    <location>
        <begin position="37"/>
        <end position="62"/>
    </location>
</feature>
<organism evidence="2">
    <name type="scientific">Chelativorans sp. (strain BNC1)</name>
    <dbReference type="NCBI Taxonomy" id="266779"/>
    <lineage>
        <taxon>Bacteria</taxon>
        <taxon>Pseudomonadati</taxon>
        <taxon>Pseudomonadota</taxon>
        <taxon>Alphaproteobacteria</taxon>
        <taxon>Hyphomicrobiales</taxon>
        <taxon>Phyllobacteriaceae</taxon>
        <taxon>Chelativorans</taxon>
    </lineage>
</organism>
<dbReference type="InterPro" id="IPR009241">
    <property type="entry name" value="HigB-like"/>
</dbReference>
<proteinExistence type="predicted"/>
<name>Q11BL9_CHESB</name>
<sequence length="123" mass="14152">MPIHTKFCIENEMPEPKPVEFRGSALDDLRAFPTSARREAGHQLDQVQNGRQPDDWKPMPPIGQGVQEIRIRDAAGAFRVIYIAKFADAIYVLHCFQKKTQRTAKTDLELAVRRYRDLMKELG</sequence>